<dbReference type="AlphaFoldDB" id="A0A2N3Y1R3"/>
<reference evidence="3" key="1">
    <citation type="submission" date="2017-12" db="EMBL/GenBank/DDBJ databases">
        <title>Sequencing the genomes of 1000 Actinobacteria strains.</title>
        <authorList>
            <person name="Klenk H.-P."/>
        </authorList>
    </citation>
    <scope>NUCLEOTIDE SEQUENCE [LARGE SCALE GENOMIC DNA]</scope>
    <source>
        <strain evidence="3">DSM 44228</strain>
    </source>
</reference>
<feature type="domain" description="ChsH2 rubredoxin-like zinc ribbon" evidence="2">
    <location>
        <begin position="13"/>
        <end position="48"/>
    </location>
</feature>
<evidence type="ECO:0000313" key="4">
    <source>
        <dbReference type="Proteomes" id="UP000233786"/>
    </source>
</evidence>
<keyword evidence="4" id="KW-1185">Reference proteome</keyword>
<dbReference type="PANTHER" id="PTHR34075">
    <property type="entry name" value="BLR3430 PROTEIN"/>
    <property type="match status" value="1"/>
</dbReference>
<evidence type="ECO:0000313" key="3">
    <source>
        <dbReference type="EMBL" id="PKW16842.1"/>
    </source>
</evidence>
<name>A0A2N3Y1R3_SACSN</name>
<accession>A0A2N3Y1R3</accession>
<dbReference type="EMBL" id="PJNB01000001">
    <property type="protein sequence ID" value="PKW16842.1"/>
    <property type="molecule type" value="Genomic_DNA"/>
</dbReference>
<dbReference type="SUPFAM" id="SSF50249">
    <property type="entry name" value="Nucleic acid-binding proteins"/>
    <property type="match status" value="1"/>
</dbReference>
<dbReference type="Proteomes" id="UP000233786">
    <property type="component" value="Unassembled WGS sequence"/>
</dbReference>
<dbReference type="Pfam" id="PF01796">
    <property type="entry name" value="OB_ChsH2_C"/>
    <property type="match status" value="1"/>
</dbReference>
<organism evidence="3 4">
    <name type="scientific">Saccharopolyspora spinosa</name>
    <dbReference type="NCBI Taxonomy" id="60894"/>
    <lineage>
        <taxon>Bacteria</taxon>
        <taxon>Bacillati</taxon>
        <taxon>Actinomycetota</taxon>
        <taxon>Actinomycetes</taxon>
        <taxon>Pseudonocardiales</taxon>
        <taxon>Pseudonocardiaceae</taxon>
        <taxon>Saccharopolyspora</taxon>
    </lineage>
</organism>
<dbReference type="InterPro" id="IPR002878">
    <property type="entry name" value="ChsH2_C"/>
</dbReference>
<sequence length="136" mass="15279">MELTITPETRLFWDGIAAGELRMQRCENCMRAVFYPRSHCPHCHSDDLRWHVVSGQGTVHAYTVAHRAPGEFAEQTPFTLALIDLDDGPRMLTRIVGDGRVTIGARVTLEIARLSPDSPELPCFRVTPSAVHDRKK</sequence>
<dbReference type="Pfam" id="PF12172">
    <property type="entry name" value="zf-ChsH2"/>
    <property type="match status" value="1"/>
</dbReference>
<dbReference type="STRING" id="994479.GCA_000194155_07501"/>
<evidence type="ECO:0000259" key="1">
    <source>
        <dbReference type="Pfam" id="PF01796"/>
    </source>
</evidence>
<dbReference type="InterPro" id="IPR052513">
    <property type="entry name" value="Thioester_dehydratase-like"/>
</dbReference>
<dbReference type="Gene3D" id="6.10.30.10">
    <property type="match status" value="1"/>
</dbReference>
<comment type="caution">
    <text evidence="3">The sequence shown here is derived from an EMBL/GenBank/DDBJ whole genome shotgun (WGS) entry which is preliminary data.</text>
</comment>
<feature type="domain" description="ChsH2 C-terminal OB-fold" evidence="1">
    <location>
        <begin position="50"/>
        <end position="110"/>
    </location>
</feature>
<evidence type="ECO:0008006" key="5">
    <source>
        <dbReference type="Google" id="ProtNLM"/>
    </source>
</evidence>
<dbReference type="InterPro" id="IPR022002">
    <property type="entry name" value="ChsH2_Znr"/>
</dbReference>
<proteinExistence type="predicted"/>
<dbReference type="PANTHER" id="PTHR34075:SF5">
    <property type="entry name" value="BLR3430 PROTEIN"/>
    <property type="match status" value="1"/>
</dbReference>
<gene>
    <name evidence="3" type="ORF">A8926_4736</name>
</gene>
<dbReference type="RefSeq" id="WP_010315270.1">
    <property type="nucleotide sequence ID" value="NZ_CP061007.1"/>
</dbReference>
<dbReference type="OrthoDB" id="4334176at2"/>
<dbReference type="InterPro" id="IPR012340">
    <property type="entry name" value="NA-bd_OB-fold"/>
</dbReference>
<protein>
    <recommendedName>
        <fullName evidence="5">OB-fold protein</fullName>
    </recommendedName>
</protein>
<evidence type="ECO:0000259" key="2">
    <source>
        <dbReference type="Pfam" id="PF12172"/>
    </source>
</evidence>